<dbReference type="eggNOG" id="ENOG5033JK0">
    <property type="taxonomic scope" value="Bacteria"/>
</dbReference>
<evidence type="ECO:0000313" key="2">
    <source>
        <dbReference type="EMBL" id="EFG03603.2"/>
    </source>
</evidence>
<dbReference type="Proteomes" id="UP000002357">
    <property type="component" value="Plasmid pSCL4"/>
</dbReference>
<reference evidence="2 3" key="1">
    <citation type="journal article" date="2010" name="Genome Biol. Evol.">
        <title>The sequence of a 1.8-mb bacterial linear plasmid reveals a rich evolutionary reservoir of secondary metabolic pathways.</title>
        <authorList>
            <person name="Medema M.H."/>
            <person name="Trefzer A."/>
            <person name="Kovalchuk A."/>
            <person name="van den Berg M."/>
            <person name="Mueller U."/>
            <person name="Heijne W."/>
            <person name="Wu L."/>
            <person name="Alam M.T."/>
            <person name="Ronning C.M."/>
            <person name="Nierman W.C."/>
            <person name="Bovenberg R.A.L."/>
            <person name="Breitling R."/>
            <person name="Takano E."/>
        </authorList>
    </citation>
    <scope>NUCLEOTIDE SEQUENCE [LARGE SCALE GENOMIC DNA]</scope>
    <source>
        <strain evidence="3">ATCC 27064 / DSM 738 / JCM 4710 / NBRC 13307 / NCIMB 12785 / NRRL 3585 / VKM Ac-602</strain>
        <plasmid evidence="2">pSCL4</plasmid>
    </source>
</reference>
<geneLocation type="plasmid" evidence="2 3">
    <name>pSCL4</name>
</geneLocation>
<evidence type="ECO:0000313" key="3">
    <source>
        <dbReference type="Proteomes" id="UP000002357"/>
    </source>
</evidence>
<keyword evidence="3" id="KW-1185">Reference proteome</keyword>
<feature type="compositionally biased region" description="Basic residues" evidence="1">
    <location>
        <begin position="166"/>
        <end position="183"/>
    </location>
</feature>
<organism evidence="2 3">
    <name type="scientific">Streptomyces clavuligerus</name>
    <dbReference type="NCBI Taxonomy" id="1901"/>
    <lineage>
        <taxon>Bacteria</taxon>
        <taxon>Bacillati</taxon>
        <taxon>Actinomycetota</taxon>
        <taxon>Actinomycetes</taxon>
        <taxon>Kitasatosporales</taxon>
        <taxon>Streptomycetaceae</taxon>
        <taxon>Streptomyces</taxon>
    </lineage>
</organism>
<evidence type="ECO:0000256" key="1">
    <source>
        <dbReference type="SAM" id="MobiDB-lite"/>
    </source>
</evidence>
<feature type="compositionally biased region" description="Basic residues" evidence="1">
    <location>
        <begin position="134"/>
        <end position="152"/>
    </location>
</feature>
<feature type="region of interest" description="Disordered" evidence="1">
    <location>
        <begin position="109"/>
        <end position="183"/>
    </location>
</feature>
<sequence length="183" mass="21053">MTVQPLPFPVPDAFDLLRPQYAQRMPARLEDLTGPVHGTVDLPLHVVWSGRRSYGLEQPRSRMGLYRTVLAEGQRQDLTDFLNRDLLIAQWPVLCTLISRPIRDAWEAAFPSSPPRRPRPPREPHRTAPPAPGRRPRHRRALSARDHRRIRRTGPWSGRPALAGPGRRHREPGSHRRDHPHGR</sequence>
<name>B5GVZ4_STRCL</name>
<keyword evidence="2" id="KW-0614">Plasmid</keyword>
<proteinExistence type="predicted"/>
<accession>B5GVZ4</accession>
<gene>
    <name evidence="2" type="ORF">SCLAV_p0112</name>
</gene>
<dbReference type="EMBL" id="CM000914">
    <property type="protein sequence ID" value="EFG03603.2"/>
    <property type="molecule type" value="Genomic_DNA"/>
</dbReference>
<dbReference type="AlphaFoldDB" id="B5GVZ4"/>
<protein>
    <submittedName>
        <fullName evidence="2">Putative transcriptional regulator</fullName>
    </submittedName>
</protein>